<evidence type="ECO:0000256" key="2">
    <source>
        <dbReference type="ARBA" id="ARBA00022676"/>
    </source>
</evidence>
<dbReference type="PANTHER" id="PTHR32044:SF91">
    <property type="entry name" value="GLUCOMANNAN 4-BETA-MANNOSYLTRANSFERASE 2-LIKE"/>
    <property type="match status" value="1"/>
</dbReference>
<reference evidence="8 9" key="1">
    <citation type="journal article" date="2021" name="BMC Genomics">
        <title>Datura genome reveals duplications of psychoactive alkaloid biosynthetic genes and high mutation rate following tissue culture.</title>
        <authorList>
            <person name="Rajewski A."/>
            <person name="Carter-House D."/>
            <person name="Stajich J."/>
            <person name="Litt A."/>
        </authorList>
    </citation>
    <scope>NUCLEOTIDE SEQUENCE [LARGE SCALE GENOMIC DNA]</scope>
    <source>
        <strain evidence="8">AR-01</strain>
    </source>
</reference>
<organism evidence="8 9">
    <name type="scientific">Datura stramonium</name>
    <name type="common">Jimsonweed</name>
    <name type="synonym">Common thornapple</name>
    <dbReference type="NCBI Taxonomy" id="4076"/>
    <lineage>
        <taxon>Eukaryota</taxon>
        <taxon>Viridiplantae</taxon>
        <taxon>Streptophyta</taxon>
        <taxon>Embryophyta</taxon>
        <taxon>Tracheophyta</taxon>
        <taxon>Spermatophyta</taxon>
        <taxon>Magnoliopsida</taxon>
        <taxon>eudicotyledons</taxon>
        <taxon>Gunneridae</taxon>
        <taxon>Pentapetalae</taxon>
        <taxon>asterids</taxon>
        <taxon>lamiids</taxon>
        <taxon>Solanales</taxon>
        <taxon>Solanaceae</taxon>
        <taxon>Solanoideae</taxon>
        <taxon>Datureae</taxon>
        <taxon>Datura</taxon>
    </lineage>
</organism>
<proteinExistence type="predicted"/>
<keyword evidence="7" id="KW-0472">Membrane</keyword>
<evidence type="ECO:0000313" key="8">
    <source>
        <dbReference type="EMBL" id="MCD7460379.1"/>
    </source>
</evidence>
<dbReference type="InterPro" id="IPR029044">
    <property type="entry name" value="Nucleotide-diphossugar_trans"/>
</dbReference>
<evidence type="ECO:0000256" key="3">
    <source>
        <dbReference type="ARBA" id="ARBA00022679"/>
    </source>
</evidence>
<evidence type="ECO:0000256" key="7">
    <source>
        <dbReference type="ARBA" id="ARBA00023136"/>
    </source>
</evidence>
<evidence type="ECO:0000313" key="9">
    <source>
        <dbReference type="Proteomes" id="UP000823775"/>
    </source>
</evidence>
<comment type="subcellular location">
    <subcellularLocation>
        <location evidence="1">Golgi apparatus membrane</location>
    </subcellularLocation>
</comment>
<keyword evidence="2" id="KW-0328">Glycosyltransferase</keyword>
<evidence type="ECO:0000256" key="5">
    <source>
        <dbReference type="ARBA" id="ARBA00022989"/>
    </source>
</evidence>
<evidence type="ECO:0000256" key="6">
    <source>
        <dbReference type="ARBA" id="ARBA00023034"/>
    </source>
</evidence>
<keyword evidence="6" id="KW-0333">Golgi apparatus</keyword>
<sequence length="129" mass="14340">MSLDYHFTVEQEVGSSTHAFFGFNGTGGVWRIAAINEAGGWKDRTTVEDMDFDAPSSTCPLLRNSLKGWKFVYLSDLRHLQSVPFSAASLVVWPGEFVQENGDGNCQEQESEFWKKFYDLPGSSSSGKS</sequence>
<dbReference type="Proteomes" id="UP000823775">
    <property type="component" value="Unassembled WGS sequence"/>
</dbReference>
<keyword evidence="9" id="KW-1185">Reference proteome</keyword>
<protein>
    <submittedName>
        <fullName evidence="8">Uncharacterized protein</fullName>
    </submittedName>
</protein>
<keyword evidence="3" id="KW-0808">Transferase</keyword>
<evidence type="ECO:0000256" key="4">
    <source>
        <dbReference type="ARBA" id="ARBA00022692"/>
    </source>
</evidence>
<keyword evidence="5" id="KW-1133">Transmembrane helix</keyword>
<keyword evidence="4" id="KW-0812">Transmembrane</keyword>
<name>A0ABS8SN39_DATST</name>
<dbReference type="Gene3D" id="3.90.550.10">
    <property type="entry name" value="Spore Coat Polysaccharide Biosynthesis Protein SpsA, Chain A"/>
    <property type="match status" value="1"/>
</dbReference>
<dbReference type="EMBL" id="JACEIK010000649">
    <property type="protein sequence ID" value="MCD7460379.1"/>
    <property type="molecule type" value="Genomic_DNA"/>
</dbReference>
<dbReference type="PANTHER" id="PTHR32044">
    <property type="entry name" value="GLUCOMANNAN 4-BETA-MANNOSYLTRANSFERASE 9"/>
    <property type="match status" value="1"/>
</dbReference>
<comment type="caution">
    <text evidence="8">The sequence shown here is derived from an EMBL/GenBank/DDBJ whole genome shotgun (WGS) entry which is preliminary data.</text>
</comment>
<gene>
    <name evidence="8" type="ORF">HAX54_043412</name>
</gene>
<evidence type="ECO:0000256" key="1">
    <source>
        <dbReference type="ARBA" id="ARBA00004394"/>
    </source>
</evidence>
<accession>A0ABS8SN39</accession>